<dbReference type="RefSeq" id="WP_067555993.1">
    <property type="nucleotide sequence ID" value="NZ_CP016895.1"/>
</dbReference>
<dbReference type="STRING" id="1789224.BFG52_10960"/>
<keyword evidence="2" id="KW-0812">Transmembrane</keyword>
<evidence type="ECO:0000313" key="5">
    <source>
        <dbReference type="Proteomes" id="UP000093391"/>
    </source>
</evidence>
<dbReference type="Proteomes" id="UP000093391">
    <property type="component" value="Chromosome"/>
</dbReference>
<dbReference type="PANTHER" id="PTHR30386">
    <property type="entry name" value="MEMBRANE FUSION SUBUNIT OF EMRAB-TOLC MULTIDRUG EFFLUX PUMP"/>
    <property type="match status" value="1"/>
</dbReference>
<dbReference type="KEGG" id="ala:BFG52_10960"/>
<dbReference type="PANTHER" id="PTHR30386:SF28">
    <property type="entry name" value="EXPORTED PROTEIN"/>
    <property type="match status" value="1"/>
</dbReference>
<sequence>MSKPLFRKKAVDAQKSKWIGEVILIRPFSFAVLTLCVGVISCAITLFLFFGSYTKRTTVQGQLMPNTGLVRVFTTDGGIVDKKFIEDGQHVNKGDPLYAVRMTRYSSAGNYNASVEQQIQLKRETLDIEKDKLKDMHRNNYEQMLAEISALKLEVDKVHTLIQQQRQRLALAQQNVNRYQELRNKDYISVEEFQLKQDTYLNQKLSLQSYERDLISKKSELENKQILLKSLSSKLDNDLAGVDRQIAANQQESIENNARDQLIIKANASGLVTSSNAQIGQQINPSTALLNIVPDGSILEAHLYIPSSAIGFIKVNQPVKLRFQAYPYQKFGQAQGKITAISATTVNPQELSTIGELPSTLHSNEPVYVVKVHLNQQNMYAYGEKKALKVGMVFDADILQETRKLYEWVLEPLYSITGKL</sequence>
<keyword evidence="1" id="KW-0175">Coiled coil</keyword>
<feature type="transmembrane region" description="Helical" evidence="2">
    <location>
        <begin position="23"/>
        <end position="50"/>
    </location>
</feature>
<dbReference type="InterPro" id="IPR050739">
    <property type="entry name" value="MFP"/>
</dbReference>
<evidence type="ECO:0000259" key="3">
    <source>
        <dbReference type="Pfam" id="PF26002"/>
    </source>
</evidence>
<dbReference type="AlphaFoldDB" id="A0A1B2M0U3"/>
<proteinExistence type="predicted"/>
<gene>
    <name evidence="4" type="ORF">BFG52_10960</name>
</gene>
<dbReference type="OrthoDB" id="9775513at2"/>
<dbReference type="InterPro" id="IPR058982">
    <property type="entry name" value="Beta-barrel_AprE"/>
</dbReference>
<evidence type="ECO:0000313" key="4">
    <source>
        <dbReference type="EMBL" id="AOA58817.1"/>
    </source>
</evidence>
<dbReference type="Pfam" id="PF26002">
    <property type="entry name" value="Beta-barrel_AprE"/>
    <property type="match status" value="1"/>
</dbReference>
<dbReference type="Gene3D" id="2.40.50.100">
    <property type="match status" value="1"/>
</dbReference>
<dbReference type="EMBL" id="CP016895">
    <property type="protein sequence ID" value="AOA58817.1"/>
    <property type="molecule type" value="Genomic_DNA"/>
</dbReference>
<protein>
    <recommendedName>
        <fullName evidence="3">AprE-like beta-barrel domain-containing protein</fullName>
    </recommendedName>
</protein>
<dbReference type="Gene3D" id="2.40.30.170">
    <property type="match status" value="1"/>
</dbReference>
<keyword evidence="2" id="KW-0472">Membrane</keyword>
<accession>A0A1B2M0U3</accession>
<dbReference type="PRINTS" id="PR01490">
    <property type="entry name" value="RTXTOXIND"/>
</dbReference>
<feature type="domain" description="AprE-like beta-barrel" evidence="3">
    <location>
        <begin position="302"/>
        <end position="399"/>
    </location>
</feature>
<name>A0A1B2M0U3_9GAMM</name>
<keyword evidence="5" id="KW-1185">Reference proteome</keyword>
<organism evidence="4 5">
    <name type="scientific">Acinetobacter larvae</name>
    <dbReference type="NCBI Taxonomy" id="1789224"/>
    <lineage>
        <taxon>Bacteria</taxon>
        <taxon>Pseudomonadati</taxon>
        <taxon>Pseudomonadota</taxon>
        <taxon>Gammaproteobacteria</taxon>
        <taxon>Moraxellales</taxon>
        <taxon>Moraxellaceae</taxon>
        <taxon>Acinetobacter</taxon>
    </lineage>
</organism>
<reference evidence="4 5" key="1">
    <citation type="submission" date="2016-08" db="EMBL/GenBank/DDBJ databases">
        <authorList>
            <person name="Seilhamer J.J."/>
        </authorList>
    </citation>
    <scope>NUCLEOTIDE SEQUENCE [LARGE SCALE GENOMIC DNA]</scope>
    <source>
        <strain evidence="4 5">BRTC-1</strain>
    </source>
</reference>
<evidence type="ECO:0000256" key="2">
    <source>
        <dbReference type="SAM" id="Phobius"/>
    </source>
</evidence>
<evidence type="ECO:0000256" key="1">
    <source>
        <dbReference type="SAM" id="Coils"/>
    </source>
</evidence>
<feature type="coiled-coil region" evidence="1">
    <location>
        <begin position="134"/>
        <end position="182"/>
    </location>
</feature>
<keyword evidence="2" id="KW-1133">Transmembrane helix</keyword>